<name>A0AAW1L8Z5_POPJA</name>
<comment type="caution">
    <text evidence="1">The sequence shown here is derived from an EMBL/GenBank/DDBJ whole genome shotgun (WGS) entry which is preliminary data.</text>
</comment>
<accession>A0AAW1L8Z5</accession>
<dbReference type="AlphaFoldDB" id="A0AAW1L8Z5"/>
<dbReference type="PANTHER" id="PTHR46607">
    <property type="entry name" value="SEC14 DOMAIN AND SPECTRIN REPEAT-CONTAINING PROTEIN 1"/>
    <property type="match status" value="1"/>
</dbReference>
<organism evidence="1 2">
    <name type="scientific">Popillia japonica</name>
    <name type="common">Japanese beetle</name>
    <dbReference type="NCBI Taxonomy" id="7064"/>
    <lineage>
        <taxon>Eukaryota</taxon>
        <taxon>Metazoa</taxon>
        <taxon>Ecdysozoa</taxon>
        <taxon>Arthropoda</taxon>
        <taxon>Hexapoda</taxon>
        <taxon>Insecta</taxon>
        <taxon>Pterygota</taxon>
        <taxon>Neoptera</taxon>
        <taxon>Endopterygota</taxon>
        <taxon>Coleoptera</taxon>
        <taxon>Polyphaga</taxon>
        <taxon>Scarabaeiformia</taxon>
        <taxon>Scarabaeidae</taxon>
        <taxon>Rutelinae</taxon>
        <taxon>Popillia</taxon>
    </lineage>
</organism>
<evidence type="ECO:0000313" key="2">
    <source>
        <dbReference type="Proteomes" id="UP001458880"/>
    </source>
</evidence>
<reference evidence="1 2" key="1">
    <citation type="journal article" date="2024" name="BMC Genomics">
        <title>De novo assembly and annotation of Popillia japonica's genome with initial clues to its potential as an invasive pest.</title>
        <authorList>
            <person name="Cucini C."/>
            <person name="Boschi S."/>
            <person name="Funari R."/>
            <person name="Cardaioli E."/>
            <person name="Iannotti N."/>
            <person name="Marturano G."/>
            <person name="Paoli F."/>
            <person name="Bruttini M."/>
            <person name="Carapelli A."/>
            <person name="Frati F."/>
            <person name="Nardi F."/>
        </authorList>
    </citation>
    <scope>NUCLEOTIDE SEQUENCE [LARGE SCALE GENOMIC DNA]</scope>
    <source>
        <strain evidence="1">DMR45628</strain>
    </source>
</reference>
<dbReference type="PANTHER" id="PTHR46607:SF1">
    <property type="entry name" value="SEC14 DOMAIN AND SPECTRIN REPEAT-CONTAINING PROTEIN 1"/>
    <property type="match status" value="1"/>
</dbReference>
<dbReference type="GO" id="GO:0070273">
    <property type="term" value="F:phosphatidylinositol-4-phosphate binding"/>
    <property type="evidence" value="ECO:0007669"/>
    <property type="project" value="TreeGrafter"/>
</dbReference>
<dbReference type="GO" id="GO:0043325">
    <property type="term" value="F:phosphatidylinositol-3,4-bisphosphate binding"/>
    <property type="evidence" value="ECO:0007669"/>
    <property type="project" value="TreeGrafter"/>
</dbReference>
<dbReference type="Proteomes" id="UP001458880">
    <property type="component" value="Unassembled WGS sequence"/>
</dbReference>
<dbReference type="GO" id="GO:0010314">
    <property type="term" value="F:phosphatidylinositol-5-phosphate binding"/>
    <property type="evidence" value="ECO:0007669"/>
    <property type="project" value="TreeGrafter"/>
</dbReference>
<dbReference type="GO" id="GO:0080025">
    <property type="term" value="F:phosphatidylinositol-3,5-bisphosphate binding"/>
    <property type="evidence" value="ECO:0007669"/>
    <property type="project" value="TreeGrafter"/>
</dbReference>
<proteinExistence type="predicted"/>
<gene>
    <name evidence="1" type="ORF">QE152_g15160</name>
</gene>
<evidence type="ECO:0000313" key="1">
    <source>
        <dbReference type="EMBL" id="KAK9730485.1"/>
    </source>
</evidence>
<sequence length="460" mass="52790">MSEWASNQSNLQLFIQFTRPNAPLRSKPTRWAAVVSDRESKARASFSQITAAVSRWCHVWCCRCGGRAGLIATTYYSAIPSYFKPYVLTYYNHGRGRDKDGRPIILITIPQDSPTLEITSCLQHVLTIYSEDTKRQGLTVILDARKGPWKIARSCIRQITATMNADELAHFIVLRPENFLDKQRVENCTNTPKDGHVLFIPRSRLNKLVDQSQLPPELGGMFIYNHDLWMENRMKVEEYLVDGASALKNLDDLHQHLMRGRLMRPSEVEITLNNSSDLIDTMKIMSHDTLEKGRLLLEKIESDNRNRKFDSDTDSMLTPQDILDTLEQLETMGSELKKKQSEIDDAWVTMQRNFLNTKDLSLLEDGIVKVTNWILGPAESLLNSKQKVGYDVASAEELRREHEAIELQCWDTYGAYAELVHKVDSFARDESLTLQQKDLISQKDFMDFVCRSFATSFRVL</sequence>
<evidence type="ECO:0008006" key="3">
    <source>
        <dbReference type="Google" id="ProtNLM"/>
    </source>
</evidence>
<dbReference type="EMBL" id="JASPKY010000146">
    <property type="protein sequence ID" value="KAK9730485.1"/>
    <property type="molecule type" value="Genomic_DNA"/>
</dbReference>
<dbReference type="GO" id="GO:0032266">
    <property type="term" value="F:phosphatidylinositol-3-phosphate binding"/>
    <property type="evidence" value="ECO:0007669"/>
    <property type="project" value="TreeGrafter"/>
</dbReference>
<keyword evidence="2" id="KW-1185">Reference proteome</keyword>
<protein>
    <recommendedName>
        <fullName evidence="3">CRAL-TRIO domain-containing protein</fullName>
    </recommendedName>
</protein>
<dbReference type="GO" id="GO:0005546">
    <property type="term" value="F:phosphatidylinositol-4,5-bisphosphate binding"/>
    <property type="evidence" value="ECO:0007669"/>
    <property type="project" value="TreeGrafter"/>
</dbReference>